<name>A0ABY6HHF7_9FIRM</name>
<accession>A0ABY6HHF7</accession>
<dbReference type="InterPro" id="IPR006638">
    <property type="entry name" value="Elp3/MiaA/NifB-like_rSAM"/>
</dbReference>
<evidence type="ECO:0000313" key="8">
    <source>
        <dbReference type="EMBL" id="UYO63965.1"/>
    </source>
</evidence>
<dbReference type="PANTHER" id="PTHR43409:SF16">
    <property type="entry name" value="SLR0320 PROTEIN"/>
    <property type="match status" value="1"/>
</dbReference>
<dbReference type="InterPro" id="IPR007197">
    <property type="entry name" value="rSAM"/>
</dbReference>
<evidence type="ECO:0000256" key="2">
    <source>
        <dbReference type="ARBA" id="ARBA00022691"/>
    </source>
</evidence>
<dbReference type="SFLD" id="SFLDS00029">
    <property type="entry name" value="Radical_SAM"/>
    <property type="match status" value="1"/>
</dbReference>
<keyword evidence="4" id="KW-0408">Iron</keyword>
<gene>
    <name evidence="8" type="ORF">LNN31_05980</name>
</gene>
<organism evidence="8 9">
    <name type="scientific">Acetobacterium wieringae</name>
    <dbReference type="NCBI Taxonomy" id="52694"/>
    <lineage>
        <taxon>Bacteria</taxon>
        <taxon>Bacillati</taxon>
        <taxon>Bacillota</taxon>
        <taxon>Clostridia</taxon>
        <taxon>Eubacteriales</taxon>
        <taxon>Eubacteriaceae</taxon>
        <taxon>Acetobacterium</taxon>
    </lineage>
</organism>
<dbReference type="RefSeq" id="WP_263993054.1">
    <property type="nucleotide sequence ID" value="NZ_CP087994.1"/>
</dbReference>
<evidence type="ECO:0000259" key="7">
    <source>
        <dbReference type="PROSITE" id="PS51918"/>
    </source>
</evidence>
<dbReference type="Pfam" id="PF02310">
    <property type="entry name" value="B12-binding"/>
    <property type="match status" value="1"/>
</dbReference>
<dbReference type="Gene3D" id="3.40.50.280">
    <property type="entry name" value="Cobalamin-binding domain"/>
    <property type="match status" value="1"/>
</dbReference>
<dbReference type="InterPro" id="IPR023404">
    <property type="entry name" value="rSAM_horseshoe"/>
</dbReference>
<evidence type="ECO:0000259" key="6">
    <source>
        <dbReference type="PROSITE" id="PS51332"/>
    </source>
</evidence>
<dbReference type="CDD" id="cd01335">
    <property type="entry name" value="Radical_SAM"/>
    <property type="match status" value="1"/>
</dbReference>
<sequence>MLRVLICAMNPANEGFFVPLIYGMLKSYSDQNTLLRENCHWLEPIMLPLSLIELEKAYNFSTLDVLGISCYQWNYTYQYELAQKVKAVNPDCTIIAGGPQVDWKDPDYFNKYPIIDFAVPAEGEAAFRDILLAKLQNWSTLNGIKGTLVNPELGMHGYIPALSLDLEKKPSPWLSMKDFWRRYFKKNAYYHLAAAIETSRGCPYTCSYCDWGSKTNLKVRKIPDAVAKAEIEFILGELKPWFIFWTDANLGILPRDKGLATIFAKAKTNSGFPLWLYYNNNKNNWQTNLEIALSFRSAGLLTKYVLSLQHLDKGVLTAIGRKNLPDDQLKKLIKELHRIDYPIFTQLITGCPGDTFEKWLDCFSELMEMGVHAEYRAYPFSLLPNSTAGSAEYQDYWSIEWIERPDFVAYYYLKDSSLNWALSSSRYVVGTSTYDREEYKKMWLLCWMIQAFHDHGITRLIAIALHKGRQMSYREFYGLLYIWFYRTIPMRFFSQRLIDHIDAWLTESEASFLKYNERLDGMAEPEEDLALHLMDYSDLFFRELKNLLKGICPDDLLDYQQNLLMKQNFSPETNAFVKLPNRWAEYFAEYEKNPFDFWGWPSDDDTKTNYQVDVTNLNFPVRNWYEIEDNQRRWKAYYDQIIQHNVPGRQRSIFKKIFFKNKL</sequence>
<evidence type="ECO:0000313" key="9">
    <source>
        <dbReference type="Proteomes" id="UP001163550"/>
    </source>
</evidence>
<dbReference type="InterPro" id="IPR058240">
    <property type="entry name" value="rSAM_sf"/>
</dbReference>
<dbReference type="EMBL" id="CP087994">
    <property type="protein sequence ID" value="UYO63965.1"/>
    <property type="molecule type" value="Genomic_DNA"/>
</dbReference>
<dbReference type="InterPro" id="IPR051198">
    <property type="entry name" value="BchE-like"/>
</dbReference>
<evidence type="ECO:0000256" key="5">
    <source>
        <dbReference type="ARBA" id="ARBA00023014"/>
    </source>
</evidence>
<feature type="domain" description="B12-binding" evidence="6">
    <location>
        <begin position="1"/>
        <end position="141"/>
    </location>
</feature>
<dbReference type="SUPFAM" id="SSF102114">
    <property type="entry name" value="Radical SAM enzymes"/>
    <property type="match status" value="1"/>
</dbReference>
<evidence type="ECO:0000256" key="3">
    <source>
        <dbReference type="ARBA" id="ARBA00022723"/>
    </source>
</evidence>
<keyword evidence="5" id="KW-0411">Iron-sulfur</keyword>
<reference evidence="8" key="1">
    <citation type="submission" date="2021-11" db="EMBL/GenBank/DDBJ databases">
        <title>Isoprene-degrading acetogen.</title>
        <authorList>
            <person name="Yang Y."/>
            <person name="Jin H."/>
            <person name="Yan J."/>
        </authorList>
    </citation>
    <scope>NUCLEOTIDE SEQUENCE</scope>
    <source>
        <strain evidence="8">Berkeley</strain>
    </source>
</reference>
<protein>
    <submittedName>
        <fullName evidence="8">Radical SAM protein</fullName>
    </submittedName>
</protein>
<dbReference type="Pfam" id="PF04055">
    <property type="entry name" value="Radical_SAM"/>
    <property type="match status" value="1"/>
</dbReference>
<dbReference type="InterPro" id="IPR006158">
    <property type="entry name" value="Cobalamin-bd"/>
</dbReference>
<proteinExistence type="predicted"/>
<dbReference type="PANTHER" id="PTHR43409">
    <property type="entry name" value="ANAEROBIC MAGNESIUM-PROTOPORPHYRIN IX MONOMETHYL ESTER CYCLASE-RELATED"/>
    <property type="match status" value="1"/>
</dbReference>
<comment type="cofactor">
    <cofactor evidence="1">
        <name>[4Fe-4S] cluster</name>
        <dbReference type="ChEBI" id="CHEBI:49883"/>
    </cofactor>
</comment>
<keyword evidence="9" id="KW-1185">Reference proteome</keyword>
<dbReference type="SMART" id="SM00729">
    <property type="entry name" value="Elp3"/>
    <property type="match status" value="1"/>
</dbReference>
<dbReference type="Proteomes" id="UP001163550">
    <property type="component" value="Chromosome"/>
</dbReference>
<dbReference type="PROSITE" id="PS51918">
    <property type="entry name" value="RADICAL_SAM"/>
    <property type="match status" value="1"/>
</dbReference>
<feature type="domain" description="Radical SAM core" evidence="7">
    <location>
        <begin position="188"/>
        <end position="414"/>
    </location>
</feature>
<dbReference type="SFLD" id="SFLDG01082">
    <property type="entry name" value="B12-binding_domain_containing"/>
    <property type="match status" value="1"/>
</dbReference>
<evidence type="ECO:0000256" key="1">
    <source>
        <dbReference type="ARBA" id="ARBA00001966"/>
    </source>
</evidence>
<keyword evidence="2" id="KW-0949">S-adenosyl-L-methionine</keyword>
<evidence type="ECO:0000256" key="4">
    <source>
        <dbReference type="ARBA" id="ARBA00023004"/>
    </source>
</evidence>
<dbReference type="PROSITE" id="PS51332">
    <property type="entry name" value="B12_BINDING"/>
    <property type="match status" value="1"/>
</dbReference>
<dbReference type="Gene3D" id="3.80.30.20">
    <property type="entry name" value="tm_1862 like domain"/>
    <property type="match status" value="1"/>
</dbReference>
<keyword evidence="3" id="KW-0479">Metal-binding</keyword>